<dbReference type="GO" id="GO:0016787">
    <property type="term" value="F:hydrolase activity"/>
    <property type="evidence" value="ECO:0007669"/>
    <property type="project" value="UniProtKB-KW"/>
</dbReference>
<organism evidence="7">
    <name type="scientific">hydrothermal vent metagenome</name>
    <dbReference type="NCBI Taxonomy" id="652676"/>
    <lineage>
        <taxon>unclassified sequences</taxon>
        <taxon>metagenomes</taxon>
        <taxon>ecological metagenomes</taxon>
    </lineage>
</organism>
<dbReference type="InterPro" id="IPR000711">
    <property type="entry name" value="ATPase_OSCP/dsu"/>
</dbReference>
<keyword evidence="2" id="KW-0813">Transport</keyword>
<dbReference type="InterPro" id="IPR020781">
    <property type="entry name" value="ATPase_OSCP/d_CS"/>
</dbReference>
<dbReference type="GO" id="GO:0046933">
    <property type="term" value="F:proton-transporting ATP synthase activity, rotational mechanism"/>
    <property type="evidence" value="ECO:0007669"/>
    <property type="project" value="InterPro"/>
</dbReference>
<gene>
    <name evidence="7" type="ORF">MNBD_BACTEROID02-1088</name>
</gene>
<dbReference type="GO" id="GO:0016020">
    <property type="term" value="C:membrane"/>
    <property type="evidence" value="ECO:0007669"/>
    <property type="project" value="UniProtKB-SubCell"/>
</dbReference>
<dbReference type="HAMAP" id="MF_01416">
    <property type="entry name" value="ATP_synth_delta_bact"/>
    <property type="match status" value="1"/>
</dbReference>
<dbReference type="SUPFAM" id="SSF47928">
    <property type="entry name" value="N-terminal domain of the delta subunit of the F1F0-ATP synthase"/>
    <property type="match status" value="1"/>
</dbReference>
<dbReference type="NCBIfam" id="TIGR01145">
    <property type="entry name" value="ATP_synt_delta"/>
    <property type="match status" value="1"/>
</dbReference>
<evidence type="ECO:0000256" key="4">
    <source>
        <dbReference type="ARBA" id="ARBA00023065"/>
    </source>
</evidence>
<evidence type="ECO:0000256" key="1">
    <source>
        <dbReference type="ARBA" id="ARBA00004370"/>
    </source>
</evidence>
<protein>
    <submittedName>
        <fullName evidence="7">ATP synthase delta chain</fullName>
        <ecNumber evidence="7">3.6.3.14</ecNumber>
    </submittedName>
</protein>
<keyword evidence="4" id="KW-0406">Ion transport</keyword>
<sequence>MAGGARAAIRYAKAVLEIANNQNLAEDVNQDMSLMANTIAESKDLSEMLQSPIIRSTAKKSALLEIFKDSNKLTVSLIDLLITNKRINILSEVASKYSQLFDELRGSEVATVTTAIPMTNNLEAKVLAKVKELTSKAVELENIVDESILGGFILRVGDKQYNASIANQLNKLKREFTLN</sequence>
<dbReference type="InterPro" id="IPR026015">
    <property type="entry name" value="ATP_synth_OSCP/delta_N_sf"/>
</dbReference>
<accession>A0A3B0RHB4</accession>
<dbReference type="Gene3D" id="1.10.520.20">
    <property type="entry name" value="N-terminal domain of the delta subunit of the F1F0-ATP synthase"/>
    <property type="match status" value="1"/>
</dbReference>
<keyword evidence="3" id="KW-0375">Hydrogen ion transport</keyword>
<dbReference type="EMBL" id="UOEB01000127">
    <property type="protein sequence ID" value="VAV84053.1"/>
    <property type="molecule type" value="Genomic_DNA"/>
</dbReference>
<evidence type="ECO:0000313" key="7">
    <source>
        <dbReference type="EMBL" id="VAV84053.1"/>
    </source>
</evidence>
<comment type="subcellular location">
    <subcellularLocation>
        <location evidence="1">Membrane</location>
    </subcellularLocation>
</comment>
<dbReference type="PROSITE" id="PS00389">
    <property type="entry name" value="ATPASE_DELTA"/>
    <property type="match status" value="1"/>
</dbReference>
<evidence type="ECO:0000256" key="3">
    <source>
        <dbReference type="ARBA" id="ARBA00022781"/>
    </source>
</evidence>
<dbReference type="AlphaFoldDB" id="A0A3B0RHB4"/>
<dbReference type="Pfam" id="PF00213">
    <property type="entry name" value="OSCP"/>
    <property type="match status" value="1"/>
</dbReference>
<keyword evidence="6" id="KW-0066">ATP synthesis</keyword>
<dbReference type="PANTHER" id="PTHR11910">
    <property type="entry name" value="ATP SYNTHASE DELTA CHAIN"/>
    <property type="match status" value="1"/>
</dbReference>
<evidence type="ECO:0000256" key="2">
    <source>
        <dbReference type="ARBA" id="ARBA00022448"/>
    </source>
</evidence>
<name>A0A3B0RHB4_9ZZZZ</name>
<keyword evidence="7" id="KW-0378">Hydrolase</keyword>
<reference evidence="7" key="1">
    <citation type="submission" date="2018-06" db="EMBL/GenBank/DDBJ databases">
        <authorList>
            <person name="Zhirakovskaya E."/>
        </authorList>
    </citation>
    <scope>NUCLEOTIDE SEQUENCE</scope>
</reference>
<proteinExistence type="inferred from homology"/>
<evidence type="ECO:0000256" key="6">
    <source>
        <dbReference type="ARBA" id="ARBA00023310"/>
    </source>
</evidence>
<dbReference type="EC" id="3.6.3.14" evidence="7"/>
<dbReference type="PRINTS" id="PR00125">
    <property type="entry name" value="ATPASEDELTA"/>
</dbReference>
<evidence type="ECO:0000256" key="5">
    <source>
        <dbReference type="ARBA" id="ARBA00023136"/>
    </source>
</evidence>
<keyword evidence="5" id="KW-0472">Membrane</keyword>